<name>A0A9D2PFP3_9FIRM</name>
<evidence type="ECO:0000313" key="2">
    <source>
        <dbReference type="Proteomes" id="UP000823904"/>
    </source>
</evidence>
<dbReference type="AlphaFoldDB" id="A0A9D2PFP3"/>
<reference evidence="1" key="2">
    <citation type="submission" date="2021-04" db="EMBL/GenBank/DDBJ databases">
        <authorList>
            <person name="Gilroy R."/>
        </authorList>
    </citation>
    <scope>NUCLEOTIDE SEQUENCE</scope>
    <source>
        <strain evidence="1">ChiSjej3B21-8574</strain>
    </source>
</reference>
<dbReference type="Proteomes" id="UP000823904">
    <property type="component" value="Unassembled WGS sequence"/>
</dbReference>
<evidence type="ECO:0000313" key="1">
    <source>
        <dbReference type="EMBL" id="HJC49087.1"/>
    </source>
</evidence>
<protein>
    <submittedName>
        <fullName evidence="1">Uncharacterized protein</fullName>
    </submittedName>
</protein>
<dbReference type="EMBL" id="DWWD01000005">
    <property type="protein sequence ID" value="HJC49087.1"/>
    <property type="molecule type" value="Genomic_DNA"/>
</dbReference>
<dbReference type="InterPro" id="IPR056931">
    <property type="entry name" value="D14-like"/>
</dbReference>
<proteinExistence type="predicted"/>
<dbReference type="Pfam" id="PF24608">
    <property type="entry name" value="PDDEXK_15"/>
    <property type="match status" value="1"/>
</dbReference>
<sequence length="120" mass="13901">MAINSREKGKKGELELSRALRGHGYDTRRGQQYCGSNGDADVVGLPYLHIECKRVEKLNLRTAMDQSIHDARDGEKPCVMHRKNREPWMVTMLLDDFMEIYREWEAGMELMEKGEVNAEE</sequence>
<organism evidence="1 2">
    <name type="scientific">Candidatus Anaerostipes avistercoris</name>
    <dbReference type="NCBI Taxonomy" id="2838462"/>
    <lineage>
        <taxon>Bacteria</taxon>
        <taxon>Bacillati</taxon>
        <taxon>Bacillota</taxon>
        <taxon>Clostridia</taxon>
        <taxon>Lachnospirales</taxon>
        <taxon>Lachnospiraceae</taxon>
        <taxon>Anaerostipes</taxon>
    </lineage>
</organism>
<comment type="caution">
    <text evidence="1">The sequence shown here is derived from an EMBL/GenBank/DDBJ whole genome shotgun (WGS) entry which is preliminary data.</text>
</comment>
<reference evidence="1" key="1">
    <citation type="journal article" date="2021" name="PeerJ">
        <title>Extensive microbial diversity within the chicken gut microbiome revealed by metagenomics and culture.</title>
        <authorList>
            <person name="Gilroy R."/>
            <person name="Ravi A."/>
            <person name="Getino M."/>
            <person name="Pursley I."/>
            <person name="Horton D.L."/>
            <person name="Alikhan N.F."/>
            <person name="Baker D."/>
            <person name="Gharbi K."/>
            <person name="Hall N."/>
            <person name="Watson M."/>
            <person name="Adriaenssens E.M."/>
            <person name="Foster-Nyarko E."/>
            <person name="Jarju S."/>
            <person name="Secka A."/>
            <person name="Antonio M."/>
            <person name="Oren A."/>
            <person name="Chaudhuri R.R."/>
            <person name="La Ragione R."/>
            <person name="Hildebrand F."/>
            <person name="Pallen M.J."/>
        </authorList>
    </citation>
    <scope>NUCLEOTIDE SEQUENCE</scope>
    <source>
        <strain evidence="1">ChiSjej3B21-8574</strain>
    </source>
</reference>
<accession>A0A9D2PFP3</accession>
<gene>
    <name evidence="1" type="ORF">H9754_00665</name>
</gene>